<reference evidence="1 2" key="1">
    <citation type="journal article" date="2020" name="Int. J. Med. Microbiol.">
        <title>Discovery of Paenibacillus larvae ERIC V: Phenotypic and genomic comparison to genotypes ERIC I-IV reveal different inventories of virulence factors which correlate with epidemiological prevalences of American Foulbrood.</title>
        <authorList>
            <person name="Beims H."/>
            <person name="Bunk B."/>
            <person name="Erler S."/>
            <person name="Mohr K.I."/>
            <person name="Sproer C."/>
            <person name="Pradella S."/>
            <person name="Gunther G."/>
            <person name="Rohde M."/>
            <person name="von der Ohe W."/>
            <person name="Steinert M."/>
        </authorList>
    </citation>
    <scope>NUCLEOTIDE SEQUENCE [LARGE SCALE GENOMIC DNA]</scope>
    <source>
        <strain evidence="1">Eric_V</strain>
    </source>
</reference>
<gene>
    <name evidence="1" type="ORF">ERICV_00729</name>
</gene>
<protein>
    <submittedName>
        <fullName evidence="1">Uncharacterized protein</fullName>
    </submittedName>
</protein>
<organism evidence="1 2">
    <name type="scientific">Paenibacillus larvae subsp. larvae</name>
    <dbReference type="NCBI Taxonomy" id="147375"/>
    <lineage>
        <taxon>Bacteria</taxon>
        <taxon>Bacillati</taxon>
        <taxon>Bacillota</taxon>
        <taxon>Bacilli</taxon>
        <taxon>Bacillales</taxon>
        <taxon>Paenibacillaceae</taxon>
        <taxon>Paenibacillus</taxon>
    </lineage>
</organism>
<accession>A0A6C0QMX9</accession>
<name>A0A6C0QMX9_9BACL</name>
<dbReference type="EMBL" id="CP019717">
    <property type="protein sequence ID" value="QHZ49910.1"/>
    <property type="molecule type" value="Genomic_DNA"/>
</dbReference>
<dbReference type="RefSeq" id="WP_172422858.1">
    <property type="nucleotide sequence ID" value="NZ_CP019717.1"/>
</dbReference>
<evidence type="ECO:0000313" key="1">
    <source>
        <dbReference type="EMBL" id="QHZ49910.1"/>
    </source>
</evidence>
<evidence type="ECO:0000313" key="2">
    <source>
        <dbReference type="Proteomes" id="UP000464330"/>
    </source>
</evidence>
<dbReference type="AlphaFoldDB" id="A0A6C0QMX9"/>
<dbReference type="Proteomes" id="UP000464330">
    <property type="component" value="Chromosome"/>
</dbReference>
<sequence>MSLAKNYIDQLHKLNKTVSGTFEGLTRMQSSIDKELSAVYHEIEREEIDVYNGYLYAKRLQEVLKRRRVVKDEIARLSSFKSTLENTVKDVDSRYERVAKKSEEVRNSLNVTMTINDIVKMDGIAL</sequence>
<proteinExistence type="predicted"/>